<dbReference type="InterPro" id="IPR002528">
    <property type="entry name" value="MATE_fam"/>
</dbReference>
<protein>
    <submittedName>
        <fullName evidence="8">MATE family efflux transporter</fullName>
    </submittedName>
</protein>
<sequence>MTSRQSPQQPDAAPAADAASSAPAGSVAADPRSLNRQILALAVPAFGALIAEPLFVLADTSIVGHLGTPQLAGLAAASQVVTTVVGLMVFLSYSTTPAVARAYGRGDLAGAYRKGGDGLWTAAGLGVVLAVLGWSFARPLLAAVGAHGPTLEHAVAYLRWSMPGLPAMLVVLAALGILRGLQDTRTPLYVAAVGAAANVGINWVLVYPLGMGIAGSALGTSLVQWGMAAVYLVMIVGGARRHGVALTTTPRRLGAILSVGSWLMLRTLCMRIAILATVVVATRQGETNLAAYQLTMSVFSFLAFGLDALAIAAQAMLGKEMGARDVRRAEDRAQVRHLMDRLIRWSLGFGVVTGLLCPLIGWALGPAFTQDPQVRGLFLLAMLVVAAGQPLAAYVFILDGVLIGAEDVRYLAVASLIALLGYLPGLLAVGWASGPSGTGAGPDPAGFVWLWAAYAGLFMGLRGLTLGLRARRDVWIRT</sequence>
<feature type="transmembrane region" description="Helical" evidence="7">
    <location>
        <begin position="410"/>
        <end position="434"/>
    </location>
</feature>
<accession>A0A7T3F9J7</accession>
<dbReference type="KEGG" id="rkr:I6G21_03370"/>
<evidence type="ECO:0000256" key="6">
    <source>
        <dbReference type="SAM" id="MobiDB-lite"/>
    </source>
</evidence>
<dbReference type="GO" id="GO:0015297">
    <property type="term" value="F:antiporter activity"/>
    <property type="evidence" value="ECO:0007669"/>
    <property type="project" value="InterPro"/>
</dbReference>
<comment type="subcellular location">
    <subcellularLocation>
        <location evidence="1">Membrane</location>
        <topology evidence="1">Multi-pass membrane protein</topology>
    </subcellularLocation>
</comment>
<evidence type="ECO:0000256" key="2">
    <source>
        <dbReference type="ARBA" id="ARBA00010199"/>
    </source>
</evidence>
<feature type="transmembrane region" description="Helical" evidence="7">
    <location>
        <begin position="342"/>
        <end position="364"/>
    </location>
</feature>
<evidence type="ECO:0000256" key="3">
    <source>
        <dbReference type="ARBA" id="ARBA00022692"/>
    </source>
</evidence>
<dbReference type="PANTHER" id="PTHR42893">
    <property type="entry name" value="PROTEIN DETOXIFICATION 44, CHLOROPLASTIC-RELATED"/>
    <property type="match status" value="1"/>
</dbReference>
<name>A0A7T3F9J7_9MICC</name>
<keyword evidence="5 7" id="KW-0472">Membrane</keyword>
<feature type="transmembrane region" description="Helical" evidence="7">
    <location>
        <begin position="70"/>
        <end position="91"/>
    </location>
</feature>
<feature type="transmembrane region" description="Helical" evidence="7">
    <location>
        <begin position="376"/>
        <end position="398"/>
    </location>
</feature>
<evidence type="ECO:0000256" key="5">
    <source>
        <dbReference type="ARBA" id="ARBA00023136"/>
    </source>
</evidence>
<dbReference type="NCBIfam" id="TIGR00797">
    <property type="entry name" value="matE"/>
    <property type="match status" value="1"/>
</dbReference>
<organism evidence="8 9">
    <name type="scientific">Rothia kristinae</name>
    <dbReference type="NCBI Taxonomy" id="37923"/>
    <lineage>
        <taxon>Bacteria</taxon>
        <taxon>Bacillati</taxon>
        <taxon>Actinomycetota</taxon>
        <taxon>Actinomycetes</taxon>
        <taxon>Micrococcales</taxon>
        <taxon>Micrococcaceae</taxon>
        <taxon>Rothia</taxon>
    </lineage>
</organism>
<feature type="transmembrane region" description="Helical" evidence="7">
    <location>
        <begin position="188"/>
        <end position="210"/>
    </location>
</feature>
<comment type="similarity">
    <text evidence="2">Belongs to the multi antimicrobial extrusion (MATE) (TC 2.A.66.1) family.</text>
</comment>
<proteinExistence type="inferred from homology"/>
<dbReference type="EMBL" id="CP065738">
    <property type="protein sequence ID" value="QPT54239.1"/>
    <property type="molecule type" value="Genomic_DNA"/>
</dbReference>
<keyword evidence="4 7" id="KW-1133">Transmembrane helix</keyword>
<evidence type="ECO:0000313" key="8">
    <source>
        <dbReference type="EMBL" id="QPT54239.1"/>
    </source>
</evidence>
<evidence type="ECO:0000256" key="1">
    <source>
        <dbReference type="ARBA" id="ARBA00004141"/>
    </source>
</evidence>
<dbReference type="Pfam" id="PF01554">
    <property type="entry name" value="MatE"/>
    <property type="match status" value="2"/>
</dbReference>
<evidence type="ECO:0000313" key="9">
    <source>
        <dbReference type="Proteomes" id="UP000594975"/>
    </source>
</evidence>
<dbReference type="PANTHER" id="PTHR42893:SF46">
    <property type="entry name" value="PROTEIN DETOXIFICATION 44, CHLOROPLASTIC"/>
    <property type="match status" value="1"/>
</dbReference>
<dbReference type="AlphaFoldDB" id="A0A7T3F9J7"/>
<feature type="transmembrane region" description="Helical" evidence="7">
    <location>
        <begin position="446"/>
        <end position="468"/>
    </location>
</feature>
<dbReference type="InterPro" id="IPR044644">
    <property type="entry name" value="DinF-like"/>
</dbReference>
<evidence type="ECO:0000256" key="7">
    <source>
        <dbReference type="SAM" id="Phobius"/>
    </source>
</evidence>
<keyword evidence="3 7" id="KW-0812">Transmembrane</keyword>
<feature type="transmembrane region" description="Helical" evidence="7">
    <location>
        <begin position="38"/>
        <end position="58"/>
    </location>
</feature>
<feature type="region of interest" description="Disordered" evidence="6">
    <location>
        <begin position="1"/>
        <end position="26"/>
    </location>
</feature>
<evidence type="ECO:0000256" key="4">
    <source>
        <dbReference type="ARBA" id="ARBA00022989"/>
    </source>
</evidence>
<dbReference type="GO" id="GO:0042910">
    <property type="term" value="F:xenobiotic transmembrane transporter activity"/>
    <property type="evidence" value="ECO:0007669"/>
    <property type="project" value="InterPro"/>
</dbReference>
<feature type="transmembrane region" description="Helical" evidence="7">
    <location>
        <begin position="222"/>
        <end position="239"/>
    </location>
</feature>
<gene>
    <name evidence="8" type="ORF">I6G21_03370</name>
</gene>
<feature type="transmembrane region" description="Helical" evidence="7">
    <location>
        <begin position="294"/>
        <end position="318"/>
    </location>
</feature>
<feature type="transmembrane region" description="Helical" evidence="7">
    <location>
        <begin position="118"/>
        <end position="137"/>
    </location>
</feature>
<feature type="transmembrane region" description="Helical" evidence="7">
    <location>
        <begin position="157"/>
        <end position="181"/>
    </location>
</feature>
<dbReference type="CDD" id="cd13136">
    <property type="entry name" value="MATE_DinF_like"/>
    <property type="match status" value="1"/>
</dbReference>
<reference evidence="8 9" key="1">
    <citation type="submission" date="2020-12" db="EMBL/GenBank/DDBJ databases">
        <title>FDA dAtabase for Regulatory Grade micrObial Sequences (FDA-ARGOS): Supporting development and validation of Infectious Disease Dx tests.</title>
        <authorList>
            <person name="Sproer C."/>
            <person name="Gronow S."/>
            <person name="Severitt S."/>
            <person name="Schroder I."/>
            <person name="Tallon L."/>
            <person name="Sadzewicz L."/>
            <person name="Zhao X."/>
            <person name="Boylan J."/>
            <person name="Ott S."/>
            <person name="Bowen H."/>
            <person name="Vavikolanu K."/>
            <person name="Mehta A."/>
            <person name="Aluvathingal J."/>
            <person name="Nadendla S."/>
            <person name="Lowell S."/>
            <person name="Myers T."/>
            <person name="Yan Y."/>
            <person name="Sichtig H."/>
        </authorList>
    </citation>
    <scope>NUCLEOTIDE SEQUENCE [LARGE SCALE GENOMIC DNA]</scope>
    <source>
        <strain evidence="8 9">FDAARGOS_864</strain>
    </source>
</reference>
<feature type="transmembrane region" description="Helical" evidence="7">
    <location>
        <begin position="259"/>
        <end position="282"/>
    </location>
</feature>
<dbReference type="GO" id="GO:0005886">
    <property type="term" value="C:plasma membrane"/>
    <property type="evidence" value="ECO:0007669"/>
    <property type="project" value="TreeGrafter"/>
</dbReference>
<dbReference type="Proteomes" id="UP000594975">
    <property type="component" value="Chromosome"/>
</dbReference>